<sequence length="207" mass="21484">MPERDPRRLAAWAAAGVVLALLSAWYLTRSRPAADAAPPPAVATIAAAREPTAEPDAARGARVVVDVSGAVKRPGVYQLTTTDRVEDALERAGGPTRKADLTALNRAAKLEDGRQILVPTRGRPATAAAPPASGSGGGTGAAPSGPINLNTATLEQLDTLDGVGPATAQKIIEYREQHDGFKTVDELDQVSGIGEKRLATLREKVTV</sequence>
<dbReference type="Gene3D" id="3.10.560.10">
    <property type="entry name" value="Outer membrane lipoprotein wza domain like"/>
    <property type="match status" value="1"/>
</dbReference>
<name>A0A660KZA7_9ACTN</name>
<dbReference type="InterPro" id="IPR003583">
    <property type="entry name" value="Hlx-hairpin-Hlx_DNA-bd_motif"/>
</dbReference>
<feature type="compositionally biased region" description="Low complexity" evidence="1">
    <location>
        <begin position="120"/>
        <end position="133"/>
    </location>
</feature>
<evidence type="ECO:0000313" key="4">
    <source>
        <dbReference type="Proteomes" id="UP000278962"/>
    </source>
</evidence>
<dbReference type="Pfam" id="PF10531">
    <property type="entry name" value="SLBB"/>
    <property type="match status" value="1"/>
</dbReference>
<dbReference type="GO" id="GO:0006281">
    <property type="term" value="P:DNA repair"/>
    <property type="evidence" value="ECO:0007669"/>
    <property type="project" value="InterPro"/>
</dbReference>
<dbReference type="SMART" id="SM00278">
    <property type="entry name" value="HhH1"/>
    <property type="match status" value="2"/>
</dbReference>
<dbReference type="Pfam" id="PF12836">
    <property type="entry name" value="HHH_3"/>
    <property type="match status" value="1"/>
</dbReference>
<dbReference type="GO" id="GO:0015627">
    <property type="term" value="C:type II protein secretion system complex"/>
    <property type="evidence" value="ECO:0007669"/>
    <property type="project" value="TreeGrafter"/>
</dbReference>
<dbReference type="OrthoDB" id="9758724at2"/>
<evidence type="ECO:0000313" key="3">
    <source>
        <dbReference type="EMBL" id="RKQ86498.1"/>
    </source>
</evidence>
<feature type="domain" description="Helix-hairpin-helix DNA-binding motif class 1" evidence="2">
    <location>
        <begin position="185"/>
        <end position="204"/>
    </location>
</feature>
<dbReference type="Gene3D" id="1.10.150.320">
    <property type="entry name" value="Photosystem II 12 kDa extrinsic protein"/>
    <property type="match status" value="1"/>
</dbReference>
<dbReference type="PANTHER" id="PTHR21180">
    <property type="entry name" value="ENDONUCLEASE/EXONUCLEASE/PHOSPHATASE FAMILY DOMAIN-CONTAINING PROTEIN 1"/>
    <property type="match status" value="1"/>
</dbReference>
<protein>
    <submittedName>
        <fullName evidence="3">Competence protein ComEA</fullName>
    </submittedName>
</protein>
<dbReference type="GO" id="GO:0003677">
    <property type="term" value="F:DNA binding"/>
    <property type="evidence" value="ECO:0007669"/>
    <property type="project" value="InterPro"/>
</dbReference>
<dbReference type="GO" id="GO:0015628">
    <property type="term" value="P:protein secretion by the type II secretion system"/>
    <property type="evidence" value="ECO:0007669"/>
    <property type="project" value="TreeGrafter"/>
</dbReference>
<evidence type="ECO:0000259" key="2">
    <source>
        <dbReference type="SMART" id="SM00278"/>
    </source>
</evidence>
<comment type="caution">
    <text evidence="3">The sequence shown here is derived from an EMBL/GenBank/DDBJ whole genome shotgun (WGS) entry which is preliminary data.</text>
</comment>
<organism evidence="3 4">
    <name type="scientific">Solirubrobacter pauli</name>
    <dbReference type="NCBI Taxonomy" id="166793"/>
    <lineage>
        <taxon>Bacteria</taxon>
        <taxon>Bacillati</taxon>
        <taxon>Actinomycetota</taxon>
        <taxon>Thermoleophilia</taxon>
        <taxon>Solirubrobacterales</taxon>
        <taxon>Solirubrobacteraceae</taxon>
        <taxon>Solirubrobacter</taxon>
    </lineage>
</organism>
<dbReference type="InterPro" id="IPR051675">
    <property type="entry name" value="Endo/Exo/Phosphatase_dom_1"/>
</dbReference>
<dbReference type="SUPFAM" id="SSF47781">
    <property type="entry name" value="RuvA domain 2-like"/>
    <property type="match status" value="1"/>
</dbReference>
<feature type="domain" description="Helix-hairpin-helix DNA-binding motif class 1" evidence="2">
    <location>
        <begin position="155"/>
        <end position="174"/>
    </location>
</feature>
<dbReference type="NCBIfam" id="TIGR00426">
    <property type="entry name" value="competence protein ComEA helix-hairpin-helix repeat region"/>
    <property type="match status" value="1"/>
</dbReference>
<gene>
    <name evidence="3" type="ORF">C8N24_4511</name>
</gene>
<evidence type="ECO:0000256" key="1">
    <source>
        <dbReference type="SAM" id="MobiDB-lite"/>
    </source>
</evidence>
<proteinExistence type="predicted"/>
<dbReference type="AlphaFoldDB" id="A0A660KZA7"/>
<dbReference type="InterPro" id="IPR004509">
    <property type="entry name" value="Competence_ComEA_HhH"/>
</dbReference>
<dbReference type="InterPro" id="IPR019554">
    <property type="entry name" value="Soluble_ligand-bd"/>
</dbReference>
<dbReference type="PANTHER" id="PTHR21180:SF32">
    <property type="entry name" value="ENDONUCLEASE_EXONUCLEASE_PHOSPHATASE FAMILY DOMAIN-CONTAINING PROTEIN 1"/>
    <property type="match status" value="1"/>
</dbReference>
<dbReference type="EMBL" id="RBIL01000002">
    <property type="protein sequence ID" value="RKQ86498.1"/>
    <property type="molecule type" value="Genomic_DNA"/>
</dbReference>
<dbReference type="InterPro" id="IPR010994">
    <property type="entry name" value="RuvA_2-like"/>
</dbReference>
<keyword evidence="4" id="KW-1185">Reference proteome</keyword>
<feature type="region of interest" description="Disordered" evidence="1">
    <location>
        <begin position="120"/>
        <end position="148"/>
    </location>
</feature>
<dbReference type="RefSeq" id="WP_121254284.1">
    <property type="nucleotide sequence ID" value="NZ_RBIL01000002.1"/>
</dbReference>
<accession>A0A660KZA7</accession>
<dbReference type="Proteomes" id="UP000278962">
    <property type="component" value="Unassembled WGS sequence"/>
</dbReference>
<reference evidence="3 4" key="1">
    <citation type="submission" date="2018-10" db="EMBL/GenBank/DDBJ databases">
        <title>Genomic Encyclopedia of Archaeal and Bacterial Type Strains, Phase II (KMG-II): from individual species to whole genera.</title>
        <authorList>
            <person name="Goeker M."/>
        </authorList>
    </citation>
    <scope>NUCLEOTIDE SEQUENCE [LARGE SCALE GENOMIC DNA]</scope>
    <source>
        <strain evidence="3 4">DSM 14954</strain>
    </source>
</reference>